<keyword evidence="2" id="KW-0805">Transcription regulation</keyword>
<dbReference type="Pfam" id="PF07716">
    <property type="entry name" value="bZIP_2"/>
    <property type="match status" value="1"/>
</dbReference>
<feature type="transmembrane region" description="Helical" evidence="7">
    <location>
        <begin position="356"/>
        <end position="372"/>
    </location>
</feature>
<keyword evidence="3" id="KW-0238">DNA-binding</keyword>
<dbReference type="PANTHER" id="PTHR48473:SF1">
    <property type="entry name" value="TIR DOMAIN-CONTAINING PROTEIN"/>
    <property type="match status" value="1"/>
</dbReference>
<evidence type="ECO:0000259" key="8">
    <source>
        <dbReference type="PROSITE" id="PS50217"/>
    </source>
</evidence>
<keyword evidence="7" id="KW-1133">Transmembrane helix</keyword>
<evidence type="ECO:0000313" key="9">
    <source>
        <dbReference type="EMBL" id="KAH7575863.1"/>
    </source>
</evidence>
<comment type="subcellular location">
    <subcellularLocation>
        <location evidence="1">Nucleus</location>
    </subcellularLocation>
</comment>
<keyword evidence="7" id="KW-0812">Transmembrane</keyword>
<keyword evidence="10" id="KW-1185">Reference proteome</keyword>
<feature type="domain" description="BZIP" evidence="8">
    <location>
        <begin position="185"/>
        <end position="232"/>
    </location>
</feature>
<keyword evidence="7" id="KW-0472">Membrane</keyword>
<dbReference type="SUPFAM" id="SSF57959">
    <property type="entry name" value="Leucine zipper domain"/>
    <property type="match status" value="1"/>
</dbReference>
<accession>A0ABQ8IGW8</accession>
<feature type="transmembrane region" description="Helical" evidence="7">
    <location>
        <begin position="269"/>
        <end position="290"/>
    </location>
</feature>
<dbReference type="SMART" id="SM00338">
    <property type="entry name" value="BRLZ"/>
    <property type="match status" value="1"/>
</dbReference>
<feature type="region of interest" description="Disordered" evidence="6">
    <location>
        <begin position="109"/>
        <end position="206"/>
    </location>
</feature>
<name>A0ABQ8IGW8_9ROSI</name>
<dbReference type="InterPro" id="IPR045314">
    <property type="entry name" value="bZIP_plant_GBF1"/>
</dbReference>
<evidence type="ECO:0000256" key="5">
    <source>
        <dbReference type="ARBA" id="ARBA00023242"/>
    </source>
</evidence>
<dbReference type="PROSITE" id="PS50217">
    <property type="entry name" value="BZIP"/>
    <property type="match status" value="1"/>
</dbReference>
<proteinExistence type="predicted"/>
<feature type="compositionally biased region" description="Basic and acidic residues" evidence="6">
    <location>
        <begin position="185"/>
        <end position="198"/>
    </location>
</feature>
<feature type="compositionally biased region" description="Polar residues" evidence="6">
    <location>
        <begin position="51"/>
        <end position="77"/>
    </location>
</feature>
<protein>
    <recommendedName>
        <fullName evidence="8">BZIP domain-containing protein</fullName>
    </recommendedName>
</protein>
<feature type="region of interest" description="Disordered" evidence="6">
    <location>
        <begin position="41"/>
        <end position="77"/>
    </location>
</feature>
<dbReference type="CDD" id="cd14702">
    <property type="entry name" value="bZIP_plant_GBF1"/>
    <property type="match status" value="1"/>
</dbReference>
<dbReference type="PANTHER" id="PTHR48473">
    <property type="entry name" value="TIR DOMAIN-CONTAINING PROTEIN"/>
    <property type="match status" value="1"/>
</dbReference>
<feature type="compositionally biased region" description="Low complexity" evidence="6">
    <location>
        <begin position="163"/>
        <end position="174"/>
    </location>
</feature>
<evidence type="ECO:0000256" key="4">
    <source>
        <dbReference type="ARBA" id="ARBA00023163"/>
    </source>
</evidence>
<dbReference type="InterPro" id="IPR046347">
    <property type="entry name" value="bZIP_sf"/>
</dbReference>
<comment type="caution">
    <text evidence="9">The sequence shown here is derived from an EMBL/GenBank/DDBJ whole genome shotgun (WGS) entry which is preliminary data.</text>
</comment>
<dbReference type="InterPro" id="IPR004827">
    <property type="entry name" value="bZIP"/>
</dbReference>
<evidence type="ECO:0000313" key="10">
    <source>
        <dbReference type="Proteomes" id="UP000827721"/>
    </source>
</evidence>
<feature type="transmembrane region" description="Helical" evidence="7">
    <location>
        <begin position="324"/>
        <end position="344"/>
    </location>
</feature>
<gene>
    <name evidence="9" type="ORF">JRO89_XS02G0233800</name>
</gene>
<dbReference type="Proteomes" id="UP000827721">
    <property type="component" value="Unassembled WGS sequence"/>
</dbReference>
<evidence type="ECO:0000256" key="2">
    <source>
        <dbReference type="ARBA" id="ARBA00023015"/>
    </source>
</evidence>
<evidence type="ECO:0000256" key="6">
    <source>
        <dbReference type="SAM" id="MobiDB-lite"/>
    </source>
</evidence>
<sequence length="383" mass="42608">MRLLVRRYSAYKKLSTLNSNHGSTGSVSVAIPTGISPTSHLVKPPAPIANAANSESPVESQLSASPKESQPASPVTVSIPASDTVSLSQLWSSSPKGDIKVFGVHTMESTDGSIRRSRSMSHVNHQEHGHNNSDQGDGYASEDLESGRQRRKDPSPLQELDKNLSSSTKNSTSNEGDEEQLSLINEKKQERMTSDKQAARRSRMRKQKHLDELWSQVISPRNENHQLTDTLNATANAGILEQIFVIANFVLELPSAVFDQLSSVHKPQYALVSMITSFAAMLISIIELVFKGREGRVTWRWTGKIPWLYYSGEVNKPFGTFTDIIGFVCAIFQCIFASVTYAFYTHHSDNPIRFSTWPLIFAFGLLCTTFLNKSRRKALSNRF</sequence>
<organism evidence="9 10">
    <name type="scientific">Xanthoceras sorbifolium</name>
    <dbReference type="NCBI Taxonomy" id="99658"/>
    <lineage>
        <taxon>Eukaryota</taxon>
        <taxon>Viridiplantae</taxon>
        <taxon>Streptophyta</taxon>
        <taxon>Embryophyta</taxon>
        <taxon>Tracheophyta</taxon>
        <taxon>Spermatophyta</taxon>
        <taxon>Magnoliopsida</taxon>
        <taxon>eudicotyledons</taxon>
        <taxon>Gunneridae</taxon>
        <taxon>Pentapetalae</taxon>
        <taxon>rosids</taxon>
        <taxon>malvids</taxon>
        <taxon>Sapindales</taxon>
        <taxon>Sapindaceae</taxon>
        <taxon>Xanthoceroideae</taxon>
        <taxon>Xanthoceras</taxon>
    </lineage>
</organism>
<evidence type="ECO:0000256" key="3">
    <source>
        <dbReference type="ARBA" id="ARBA00023125"/>
    </source>
</evidence>
<evidence type="ECO:0000256" key="7">
    <source>
        <dbReference type="SAM" id="Phobius"/>
    </source>
</evidence>
<feature type="compositionally biased region" description="Basic and acidic residues" evidence="6">
    <location>
        <begin position="145"/>
        <end position="162"/>
    </location>
</feature>
<keyword evidence="5" id="KW-0539">Nucleus</keyword>
<evidence type="ECO:0000256" key="1">
    <source>
        <dbReference type="ARBA" id="ARBA00004123"/>
    </source>
</evidence>
<reference evidence="9 10" key="1">
    <citation type="submission" date="2021-02" db="EMBL/GenBank/DDBJ databases">
        <title>Plant Genome Project.</title>
        <authorList>
            <person name="Zhang R.-G."/>
        </authorList>
    </citation>
    <scope>NUCLEOTIDE SEQUENCE [LARGE SCALE GENOMIC DNA]</scope>
    <source>
        <tissue evidence="9">Leaves</tissue>
    </source>
</reference>
<dbReference type="Gene3D" id="1.20.5.170">
    <property type="match status" value="1"/>
</dbReference>
<keyword evidence="4" id="KW-0804">Transcription</keyword>
<dbReference type="EMBL" id="JAFEMO010000002">
    <property type="protein sequence ID" value="KAH7575863.1"/>
    <property type="molecule type" value="Genomic_DNA"/>
</dbReference>